<keyword evidence="1" id="KW-0678">Repressor</keyword>
<dbReference type="InterPro" id="IPR036271">
    <property type="entry name" value="Tet_transcr_reg_TetR-rel_C_sf"/>
</dbReference>
<feature type="DNA-binding region" description="H-T-H motif" evidence="5">
    <location>
        <begin position="104"/>
        <end position="123"/>
    </location>
</feature>
<evidence type="ECO:0000259" key="7">
    <source>
        <dbReference type="PROSITE" id="PS50977"/>
    </source>
</evidence>
<protein>
    <recommendedName>
        <fullName evidence="7">HTH tetR-type domain-containing protein</fullName>
    </recommendedName>
</protein>
<evidence type="ECO:0000313" key="9">
    <source>
        <dbReference type="Proteomes" id="UP000677457"/>
    </source>
</evidence>
<gene>
    <name evidence="8" type="ORF">Sar04_35380</name>
</gene>
<dbReference type="EMBL" id="BOQM01000028">
    <property type="protein sequence ID" value="GIM86802.1"/>
    <property type="molecule type" value="Genomic_DNA"/>
</dbReference>
<comment type="caution">
    <text evidence="8">The sequence shown here is derived from an EMBL/GenBank/DDBJ whole genome shotgun (WGS) entry which is preliminary data.</text>
</comment>
<evidence type="ECO:0000256" key="6">
    <source>
        <dbReference type="SAM" id="MobiDB-lite"/>
    </source>
</evidence>
<keyword evidence="2" id="KW-0805">Transcription regulation</keyword>
<keyword evidence="3 5" id="KW-0238">DNA-binding</keyword>
<dbReference type="SUPFAM" id="SSF48498">
    <property type="entry name" value="Tetracyclin repressor-like, C-terminal domain"/>
    <property type="match status" value="1"/>
</dbReference>
<evidence type="ECO:0000256" key="4">
    <source>
        <dbReference type="ARBA" id="ARBA00023163"/>
    </source>
</evidence>
<proteinExistence type="predicted"/>
<dbReference type="Proteomes" id="UP000677457">
    <property type="component" value="Unassembled WGS sequence"/>
</dbReference>
<dbReference type="InterPro" id="IPR039538">
    <property type="entry name" value="BetI_C"/>
</dbReference>
<evidence type="ECO:0000256" key="5">
    <source>
        <dbReference type="PROSITE-ProRule" id="PRU00335"/>
    </source>
</evidence>
<accession>A0ABQ4JV20</accession>
<evidence type="ECO:0000256" key="2">
    <source>
        <dbReference type="ARBA" id="ARBA00023015"/>
    </source>
</evidence>
<organism evidence="8 9">
    <name type="scientific">Salinispora arenicola</name>
    <dbReference type="NCBI Taxonomy" id="168697"/>
    <lineage>
        <taxon>Bacteria</taxon>
        <taxon>Bacillati</taxon>
        <taxon>Actinomycetota</taxon>
        <taxon>Actinomycetes</taxon>
        <taxon>Micromonosporales</taxon>
        <taxon>Micromonosporaceae</taxon>
        <taxon>Salinispora</taxon>
    </lineage>
</organism>
<evidence type="ECO:0000256" key="1">
    <source>
        <dbReference type="ARBA" id="ARBA00022491"/>
    </source>
</evidence>
<dbReference type="PANTHER" id="PTHR30055:SF229">
    <property type="entry name" value="HTH-TYPE TRANSCRIPTIONAL REPRESSOR RV1474C"/>
    <property type="match status" value="1"/>
</dbReference>
<dbReference type="PRINTS" id="PR00455">
    <property type="entry name" value="HTHTETR"/>
</dbReference>
<dbReference type="PANTHER" id="PTHR30055">
    <property type="entry name" value="HTH-TYPE TRANSCRIPTIONAL REGULATOR RUTR"/>
    <property type="match status" value="1"/>
</dbReference>
<feature type="domain" description="HTH tetR-type" evidence="7">
    <location>
        <begin position="81"/>
        <end position="141"/>
    </location>
</feature>
<dbReference type="PROSITE" id="PS50977">
    <property type="entry name" value="HTH_TETR_2"/>
    <property type="match status" value="1"/>
</dbReference>
<dbReference type="InterPro" id="IPR050109">
    <property type="entry name" value="HTH-type_TetR-like_transc_reg"/>
</dbReference>
<dbReference type="Pfam" id="PF13977">
    <property type="entry name" value="TetR_C_6"/>
    <property type="match status" value="1"/>
</dbReference>
<feature type="region of interest" description="Disordered" evidence="6">
    <location>
        <begin position="1"/>
        <end position="28"/>
    </location>
</feature>
<keyword evidence="4" id="KW-0804">Transcription</keyword>
<dbReference type="SUPFAM" id="SSF46689">
    <property type="entry name" value="Homeodomain-like"/>
    <property type="match status" value="1"/>
</dbReference>
<evidence type="ECO:0000256" key="3">
    <source>
        <dbReference type="ARBA" id="ARBA00023125"/>
    </source>
</evidence>
<name>A0ABQ4JV20_SALAC</name>
<reference evidence="8 9" key="1">
    <citation type="submission" date="2021-03" db="EMBL/GenBank/DDBJ databases">
        <title>Whole genome shotgun sequence of Salinispora arenicola NBRC 105043.</title>
        <authorList>
            <person name="Komaki H."/>
            <person name="Tamura T."/>
        </authorList>
    </citation>
    <scope>NUCLEOTIDE SEQUENCE [LARGE SCALE GENOMIC DNA]</scope>
    <source>
        <strain evidence="8 9">NBRC 105043</strain>
    </source>
</reference>
<dbReference type="InterPro" id="IPR001647">
    <property type="entry name" value="HTH_TetR"/>
</dbReference>
<dbReference type="InterPro" id="IPR009057">
    <property type="entry name" value="Homeodomain-like_sf"/>
</dbReference>
<dbReference type="Gene3D" id="1.10.357.10">
    <property type="entry name" value="Tetracycline Repressor, domain 2"/>
    <property type="match status" value="1"/>
</dbReference>
<evidence type="ECO:0000313" key="8">
    <source>
        <dbReference type="EMBL" id="GIM86802.1"/>
    </source>
</evidence>
<sequence>MLVDDPEVDTKPVQLGGEDQAGGAGPDNQHLRVWHVVHLSADRTAKASTRSFSVHLPAHTVKRERSLYDERMPRVSEDHRAARRQQILAAAAARFARDGFHRTSMQDVVDESGMSFGAVYRYFRTKNDIVMAISLEAISMIETVVRDGVQAGRPVADLMATLPRALLTLEQIDERMRLAVQAWGEALRDQALAERMQSGLRRARAALKETIDVSYADSDVHIDAEAASQVLISIIQGFILQRAWDPHLDADSYGQAAQALIAGTLGRTGPEQPTPR</sequence>
<dbReference type="Pfam" id="PF00440">
    <property type="entry name" value="TetR_N"/>
    <property type="match status" value="1"/>
</dbReference>
<keyword evidence="9" id="KW-1185">Reference proteome</keyword>